<reference evidence="1 2" key="1">
    <citation type="journal article" date="2023" name="G3 (Bethesda)">
        <title>A chromosome-length genome assembly and annotation of blackberry (Rubus argutus, cv. 'Hillquist').</title>
        <authorList>
            <person name="Bruna T."/>
            <person name="Aryal R."/>
            <person name="Dudchenko O."/>
            <person name="Sargent D.J."/>
            <person name="Mead D."/>
            <person name="Buti M."/>
            <person name="Cavallini A."/>
            <person name="Hytonen T."/>
            <person name="Andres J."/>
            <person name="Pham M."/>
            <person name="Weisz D."/>
            <person name="Mascagni F."/>
            <person name="Usai G."/>
            <person name="Natali L."/>
            <person name="Bassil N."/>
            <person name="Fernandez G.E."/>
            <person name="Lomsadze A."/>
            <person name="Armour M."/>
            <person name="Olukolu B."/>
            <person name="Poorten T."/>
            <person name="Britton C."/>
            <person name="Davik J."/>
            <person name="Ashrafi H."/>
            <person name="Aiden E.L."/>
            <person name="Borodovsky M."/>
            <person name="Worthington M."/>
        </authorList>
    </citation>
    <scope>NUCLEOTIDE SEQUENCE [LARGE SCALE GENOMIC DNA]</scope>
    <source>
        <strain evidence="1">PI 553951</strain>
    </source>
</reference>
<name>A0AAW1YCB7_RUBAR</name>
<dbReference type="AlphaFoldDB" id="A0AAW1YCB7"/>
<keyword evidence="2" id="KW-1185">Reference proteome</keyword>
<sequence>MSSKYSFFDDLFSPSCFNFFGNDNSLDLDFSDQRGCTAGTHRRVDVAWLKECTEILGSESGDHFTAEEEQPAESVVVLVQSSSSNTAGISRSYSASITRVESKNDDQDFPPEYLSTLNRYGRPRFILKKTRVSNDGGSLRLLITMERDQRPRFEPYFRSGDRKAAVIILRRPGSRGGEIRELKDFPPLLSKLDRNGRLRFTKEVGISDERLSIVMERIQLGPLIAVDQEEEAADQA</sequence>
<organism evidence="1 2">
    <name type="scientific">Rubus argutus</name>
    <name type="common">Southern blackberry</name>
    <dbReference type="NCBI Taxonomy" id="59490"/>
    <lineage>
        <taxon>Eukaryota</taxon>
        <taxon>Viridiplantae</taxon>
        <taxon>Streptophyta</taxon>
        <taxon>Embryophyta</taxon>
        <taxon>Tracheophyta</taxon>
        <taxon>Spermatophyta</taxon>
        <taxon>Magnoliopsida</taxon>
        <taxon>eudicotyledons</taxon>
        <taxon>Gunneridae</taxon>
        <taxon>Pentapetalae</taxon>
        <taxon>rosids</taxon>
        <taxon>fabids</taxon>
        <taxon>Rosales</taxon>
        <taxon>Rosaceae</taxon>
        <taxon>Rosoideae</taxon>
        <taxon>Rosoideae incertae sedis</taxon>
        <taxon>Rubus</taxon>
    </lineage>
</organism>
<proteinExistence type="predicted"/>
<protein>
    <submittedName>
        <fullName evidence="1">Uncharacterized protein</fullName>
    </submittedName>
</protein>
<evidence type="ECO:0000313" key="2">
    <source>
        <dbReference type="Proteomes" id="UP001457282"/>
    </source>
</evidence>
<accession>A0AAW1YCB7</accession>
<evidence type="ECO:0000313" key="1">
    <source>
        <dbReference type="EMBL" id="KAK9945437.1"/>
    </source>
</evidence>
<comment type="caution">
    <text evidence="1">The sequence shown here is derived from an EMBL/GenBank/DDBJ whole genome shotgun (WGS) entry which is preliminary data.</text>
</comment>
<dbReference type="EMBL" id="JBEDUW010000002">
    <property type="protein sequence ID" value="KAK9945437.1"/>
    <property type="molecule type" value="Genomic_DNA"/>
</dbReference>
<gene>
    <name evidence="1" type="ORF">M0R45_010954</name>
</gene>
<dbReference type="Proteomes" id="UP001457282">
    <property type="component" value="Unassembled WGS sequence"/>
</dbReference>